<dbReference type="EMBL" id="CP046457">
    <property type="protein sequence ID" value="QGT99431.1"/>
    <property type="molecule type" value="Genomic_DNA"/>
</dbReference>
<dbReference type="HAMAP" id="MF_00185">
    <property type="entry name" value="IPP_trans"/>
    <property type="match status" value="1"/>
</dbReference>
<evidence type="ECO:0000256" key="8">
    <source>
        <dbReference type="ARBA" id="ARBA00022842"/>
    </source>
</evidence>
<dbReference type="GO" id="GO:0006400">
    <property type="term" value="P:tRNA modification"/>
    <property type="evidence" value="ECO:0007669"/>
    <property type="project" value="TreeGrafter"/>
</dbReference>
<evidence type="ECO:0000256" key="5">
    <source>
        <dbReference type="ARBA" id="ARBA00022694"/>
    </source>
</evidence>
<comment type="function">
    <text evidence="2 10 12">Catalyzes the transfer of a dimethylallyl group onto the adenine at position 37 in tRNAs that read codons beginning with uridine, leading to the formation of N6-(dimethylallyl)adenosine (i(6)A).</text>
</comment>
<comment type="caution">
    <text evidence="10">Lacks conserved residue(s) required for the propagation of feature annotation.</text>
</comment>
<comment type="cofactor">
    <cofactor evidence="1 10">
        <name>Mg(2+)</name>
        <dbReference type="ChEBI" id="CHEBI:18420"/>
    </cofactor>
</comment>
<keyword evidence="6 10" id="KW-0547">Nucleotide-binding</keyword>
<evidence type="ECO:0000256" key="7">
    <source>
        <dbReference type="ARBA" id="ARBA00022840"/>
    </source>
</evidence>
<feature type="binding site" evidence="10">
    <location>
        <begin position="11"/>
        <end position="16"/>
    </location>
    <ligand>
        <name>substrate</name>
    </ligand>
</feature>
<evidence type="ECO:0000256" key="4">
    <source>
        <dbReference type="ARBA" id="ARBA00022679"/>
    </source>
</evidence>
<dbReference type="Pfam" id="PF01715">
    <property type="entry name" value="IPPT"/>
    <property type="match status" value="1"/>
</dbReference>
<dbReference type="GO" id="GO:0005524">
    <property type="term" value="F:ATP binding"/>
    <property type="evidence" value="ECO:0007669"/>
    <property type="project" value="UniProtKB-UniRule"/>
</dbReference>
<dbReference type="SUPFAM" id="SSF52540">
    <property type="entry name" value="P-loop containing nucleoside triphosphate hydrolases"/>
    <property type="match status" value="2"/>
</dbReference>
<keyword evidence="7 10" id="KW-0067">ATP-binding</keyword>
<evidence type="ECO:0000313" key="15">
    <source>
        <dbReference type="Proteomes" id="UP000426444"/>
    </source>
</evidence>
<evidence type="ECO:0000256" key="9">
    <source>
        <dbReference type="ARBA" id="ARBA00049563"/>
    </source>
</evidence>
<feature type="site" description="Interaction with substrate tRNA" evidence="10">
    <location>
        <position position="123"/>
    </location>
</feature>
<dbReference type="InterPro" id="IPR039657">
    <property type="entry name" value="Dimethylallyltransferase"/>
</dbReference>
<dbReference type="GO" id="GO:0052381">
    <property type="term" value="F:tRNA dimethylallyltransferase activity"/>
    <property type="evidence" value="ECO:0007669"/>
    <property type="project" value="UniProtKB-UniRule"/>
</dbReference>
<keyword evidence="5 10" id="KW-0819">tRNA processing</keyword>
<evidence type="ECO:0000256" key="6">
    <source>
        <dbReference type="ARBA" id="ARBA00022741"/>
    </source>
</evidence>
<evidence type="ECO:0000256" key="3">
    <source>
        <dbReference type="ARBA" id="ARBA00005842"/>
    </source>
</evidence>
<evidence type="ECO:0000256" key="10">
    <source>
        <dbReference type="HAMAP-Rule" id="MF_00185"/>
    </source>
</evidence>
<feature type="site" description="Interaction with substrate tRNA" evidence="10">
    <location>
        <position position="100"/>
    </location>
</feature>
<comment type="catalytic activity">
    <reaction evidence="9 10 11">
        <text>adenosine(37) in tRNA + dimethylallyl diphosphate = N(6)-dimethylallyladenosine(37) in tRNA + diphosphate</text>
        <dbReference type="Rhea" id="RHEA:26482"/>
        <dbReference type="Rhea" id="RHEA-COMP:10162"/>
        <dbReference type="Rhea" id="RHEA-COMP:10375"/>
        <dbReference type="ChEBI" id="CHEBI:33019"/>
        <dbReference type="ChEBI" id="CHEBI:57623"/>
        <dbReference type="ChEBI" id="CHEBI:74411"/>
        <dbReference type="ChEBI" id="CHEBI:74415"/>
        <dbReference type="EC" id="2.5.1.75"/>
    </reaction>
</comment>
<gene>
    <name evidence="10" type="primary">miaA</name>
    <name evidence="14" type="ORF">SYNTR_0838</name>
</gene>
<keyword evidence="15" id="KW-1185">Reference proteome</keyword>
<dbReference type="Proteomes" id="UP000426444">
    <property type="component" value="Chromosome"/>
</dbReference>
<name>A0A6I6DIV6_9FIRM</name>
<organism evidence="14 15">
    <name type="scientific">Candidatus Syntrophocurvum alkaliphilum</name>
    <dbReference type="NCBI Taxonomy" id="2293317"/>
    <lineage>
        <taxon>Bacteria</taxon>
        <taxon>Bacillati</taxon>
        <taxon>Bacillota</taxon>
        <taxon>Clostridia</taxon>
        <taxon>Eubacteriales</taxon>
        <taxon>Syntrophomonadaceae</taxon>
        <taxon>Candidatus Syntrophocurvum</taxon>
    </lineage>
</organism>
<dbReference type="InterPro" id="IPR018022">
    <property type="entry name" value="IPT"/>
</dbReference>
<dbReference type="EC" id="2.5.1.75" evidence="10"/>
<dbReference type="OrthoDB" id="9776390at2"/>
<dbReference type="FunFam" id="1.10.20.140:FF:000001">
    <property type="entry name" value="tRNA dimethylallyltransferase"/>
    <property type="match status" value="1"/>
</dbReference>
<dbReference type="NCBIfam" id="TIGR00174">
    <property type="entry name" value="miaA"/>
    <property type="match status" value="1"/>
</dbReference>
<evidence type="ECO:0000256" key="12">
    <source>
        <dbReference type="RuleBase" id="RU003784"/>
    </source>
</evidence>
<dbReference type="PANTHER" id="PTHR11088:SF60">
    <property type="entry name" value="TRNA DIMETHYLALLYLTRANSFERASE"/>
    <property type="match status" value="1"/>
</dbReference>
<accession>A0A6I6DIV6</accession>
<dbReference type="Gene3D" id="1.10.20.140">
    <property type="match status" value="1"/>
</dbReference>
<dbReference type="PANTHER" id="PTHR11088">
    <property type="entry name" value="TRNA DIMETHYLALLYLTRANSFERASE"/>
    <property type="match status" value="1"/>
</dbReference>
<keyword evidence="8 10" id="KW-0460">Magnesium</keyword>
<sequence>MLKLAAIVGPTGVGKTNISVKVAQSINGEILSCDSMQIYKGMDIGTAKINENEKMGVNHHLIDIVQPHENFTVADYQKKAKELIENINQKNKLPILVGGTGLYYQSVVDNYHFFPQKKQEAVRKKWEKKYYEKGLENLYLELKKNDPEYANKISTNDKKRIIRALEVFDITSKPFSHLQTRQGKTYNLKAIGLYLERKYLYEHIEQRVDKMISKGLIEEVSELRNKGYDTSLNSMQALGYKQVFSYLEGMITYDEMIKEIKKQTRRYAKRQLTWFKKDNRINWLNVQGYENNPKLLVEKIIKLIEGVSPRV</sequence>
<evidence type="ECO:0000256" key="11">
    <source>
        <dbReference type="RuleBase" id="RU003783"/>
    </source>
</evidence>
<dbReference type="InterPro" id="IPR027417">
    <property type="entry name" value="P-loop_NTPase"/>
</dbReference>
<evidence type="ECO:0000256" key="2">
    <source>
        <dbReference type="ARBA" id="ARBA00003213"/>
    </source>
</evidence>
<reference evidence="15" key="1">
    <citation type="journal article" date="2019" name="Microbiology">
        <title>Complete Genome Sequence of an Uncultured Bacterium of the Candidate Phylum Bipolaricaulota.</title>
        <authorList>
            <person name="Kadnikov V.V."/>
            <person name="Mardanov A.V."/>
            <person name="Beletsky A.V."/>
            <person name="Frank Y.A."/>
            <person name="Karnachuk O.V."/>
            <person name="Ravin N.V."/>
        </authorList>
    </citation>
    <scope>NUCLEOTIDE SEQUENCE [LARGE SCALE GENOMIC DNA]</scope>
</reference>
<feature type="binding site" evidence="10">
    <location>
        <begin position="9"/>
        <end position="16"/>
    </location>
    <ligand>
        <name>ATP</name>
        <dbReference type="ChEBI" id="CHEBI:30616"/>
    </ligand>
</feature>
<keyword evidence="4 10" id="KW-0808">Transferase</keyword>
<evidence type="ECO:0000256" key="13">
    <source>
        <dbReference type="RuleBase" id="RU003785"/>
    </source>
</evidence>
<evidence type="ECO:0000256" key="1">
    <source>
        <dbReference type="ARBA" id="ARBA00001946"/>
    </source>
</evidence>
<dbReference type="AlphaFoldDB" id="A0A6I6DIV6"/>
<dbReference type="RefSeq" id="WP_156203331.1">
    <property type="nucleotide sequence ID" value="NZ_CP046457.1"/>
</dbReference>
<protein>
    <recommendedName>
        <fullName evidence="10">tRNA dimethylallyltransferase</fullName>
        <ecNumber evidence="10">2.5.1.75</ecNumber>
    </recommendedName>
    <alternativeName>
        <fullName evidence="10">Dimethylallyl diphosphate:tRNA dimethylallyltransferase</fullName>
        <shortName evidence="10">DMAPP:tRNA dimethylallyltransferase</shortName>
        <shortName evidence="10">DMATase</shortName>
    </alternativeName>
    <alternativeName>
        <fullName evidence="10">Isopentenyl-diphosphate:tRNA isopentenyltransferase</fullName>
        <shortName evidence="10">IPP transferase</shortName>
        <shortName evidence="10">IPPT</shortName>
        <shortName evidence="10">IPTase</shortName>
    </alternativeName>
</protein>
<comment type="subunit">
    <text evidence="10">Monomer.</text>
</comment>
<feature type="region of interest" description="Interaction with substrate tRNA" evidence="10">
    <location>
        <begin position="34"/>
        <end position="37"/>
    </location>
</feature>
<dbReference type="Gene3D" id="3.40.50.300">
    <property type="entry name" value="P-loop containing nucleotide triphosphate hydrolases"/>
    <property type="match status" value="1"/>
</dbReference>
<dbReference type="KEGG" id="salq:SYNTR_0838"/>
<proteinExistence type="inferred from homology"/>
<comment type="similarity">
    <text evidence="3 10 13">Belongs to the IPP transferase family.</text>
</comment>
<evidence type="ECO:0000313" key="14">
    <source>
        <dbReference type="EMBL" id="QGT99431.1"/>
    </source>
</evidence>